<dbReference type="AlphaFoldDB" id="A0AA38X6G1"/>
<dbReference type="PANTHER" id="PTHR43328">
    <property type="entry name" value="ACETYLTRANSFERASE-RELATED"/>
    <property type="match status" value="1"/>
</dbReference>
<dbReference type="SUPFAM" id="SSF55729">
    <property type="entry name" value="Acyl-CoA N-acyltransferases (Nat)"/>
    <property type="match status" value="1"/>
</dbReference>
<keyword evidence="3" id="KW-1185">Reference proteome</keyword>
<feature type="domain" description="N-acetyltransferase" evidence="1">
    <location>
        <begin position="67"/>
        <end position="231"/>
    </location>
</feature>
<proteinExistence type="predicted"/>
<dbReference type="InterPro" id="IPR000182">
    <property type="entry name" value="GNAT_dom"/>
</dbReference>
<reference evidence="2" key="1">
    <citation type="submission" date="2022-10" db="EMBL/GenBank/DDBJ databases">
        <title>Culturing micro-colonial fungi from biological soil crusts in the Mojave desert and describing Neophaeococcomyces mojavensis, and introducing the new genera and species Taxawa tesnikishii.</title>
        <authorList>
            <person name="Kurbessoian T."/>
            <person name="Stajich J.E."/>
        </authorList>
    </citation>
    <scope>NUCLEOTIDE SEQUENCE</scope>
    <source>
        <strain evidence="2">TK_41</strain>
    </source>
</reference>
<comment type="caution">
    <text evidence="2">The sequence shown here is derived from an EMBL/GenBank/DDBJ whole genome shotgun (WGS) entry which is preliminary data.</text>
</comment>
<dbReference type="Proteomes" id="UP001172673">
    <property type="component" value="Unassembled WGS sequence"/>
</dbReference>
<dbReference type="InterPro" id="IPR016181">
    <property type="entry name" value="Acyl_CoA_acyltransferase"/>
</dbReference>
<gene>
    <name evidence="2" type="ORF">H2200_007731</name>
</gene>
<accession>A0AA38X6G1</accession>
<name>A0AA38X6G1_9EURO</name>
<dbReference type="Pfam" id="PF13302">
    <property type="entry name" value="Acetyltransf_3"/>
    <property type="match status" value="1"/>
</dbReference>
<dbReference type="PANTHER" id="PTHR43328:SF1">
    <property type="entry name" value="N-ACETYLTRANSFERASE DOMAIN-CONTAINING PROTEIN"/>
    <property type="match status" value="1"/>
</dbReference>
<organism evidence="2 3">
    <name type="scientific">Cladophialophora chaetospira</name>
    <dbReference type="NCBI Taxonomy" id="386627"/>
    <lineage>
        <taxon>Eukaryota</taxon>
        <taxon>Fungi</taxon>
        <taxon>Dikarya</taxon>
        <taxon>Ascomycota</taxon>
        <taxon>Pezizomycotina</taxon>
        <taxon>Eurotiomycetes</taxon>
        <taxon>Chaetothyriomycetidae</taxon>
        <taxon>Chaetothyriales</taxon>
        <taxon>Herpotrichiellaceae</taxon>
        <taxon>Cladophialophora</taxon>
    </lineage>
</organism>
<dbReference type="GO" id="GO:0016747">
    <property type="term" value="F:acyltransferase activity, transferring groups other than amino-acyl groups"/>
    <property type="evidence" value="ECO:0007669"/>
    <property type="project" value="InterPro"/>
</dbReference>
<evidence type="ECO:0000259" key="1">
    <source>
        <dbReference type="PROSITE" id="PS51186"/>
    </source>
</evidence>
<evidence type="ECO:0000313" key="2">
    <source>
        <dbReference type="EMBL" id="KAJ9607653.1"/>
    </source>
</evidence>
<evidence type="ECO:0000313" key="3">
    <source>
        <dbReference type="Proteomes" id="UP001172673"/>
    </source>
</evidence>
<dbReference type="PROSITE" id="PS51186">
    <property type="entry name" value="GNAT"/>
    <property type="match status" value="1"/>
</dbReference>
<dbReference type="EMBL" id="JAPDRK010000011">
    <property type="protein sequence ID" value="KAJ9607653.1"/>
    <property type="molecule type" value="Genomic_DNA"/>
</dbReference>
<protein>
    <recommendedName>
        <fullName evidence="1">N-acetyltransferase domain-containing protein</fullName>
    </recommendedName>
</protein>
<dbReference type="Gene3D" id="3.40.630.30">
    <property type="match status" value="1"/>
</dbReference>
<sequence>MDAQAVASDFHINVSHPTLQIALTGPSNADAEASTAGLNHPAVYMNLNGPPYPYSAKDWDAWFWMVSELWKYNLADLQEINNQDQSVVAAQDWSKRKWLGRQMWHSTIRDMGNGGKFIGDITVPRETFMYIRDEEERKRRKEENVKLEPGDPRIVWMIGFWLIPEYHRRGIMPAVLQTVMAEILPKHNAHTVHGSFFDHNTSSRKVFEKCGFSFQEVVPDAVIINPAKTNGIEKKVGTGRTKWERHSSS</sequence>